<accession>A0A8T0FLM3</accession>
<feature type="compositionally biased region" description="Low complexity" evidence="1">
    <location>
        <begin position="22"/>
        <end position="33"/>
    </location>
</feature>
<gene>
    <name evidence="2" type="ORF">HNY73_005487</name>
</gene>
<evidence type="ECO:0000313" key="3">
    <source>
        <dbReference type="Proteomes" id="UP000807504"/>
    </source>
</evidence>
<keyword evidence="3" id="KW-1185">Reference proteome</keyword>
<feature type="region of interest" description="Disordered" evidence="1">
    <location>
        <begin position="1"/>
        <end position="33"/>
    </location>
</feature>
<protein>
    <submittedName>
        <fullName evidence="2">Uncharacterized protein</fullName>
    </submittedName>
</protein>
<evidence type="ECO:0000256" key="1">
    <source>
        <dbReference type="SAM" id="MobiDB-lite"/>
    </source>
</evidence>
<dbReference type="SMART" id="SM00696">
    <property type="entry name" value="DM9"/>
    <property type="match status" value="1"/>
</dbReference>
<organism evidence="2 3">
    <name type="scientific">Argiope bruennichi</name>
    <name type="common">Wasp spider</name>
    <name type="synonym">Aranea bruennichi</name>
    <dbReference type="NCBI Taxonomy" id="94029"/>
    <lineage>
        <taxon>Eukaryota</taxon>
        <taxon>Metazoa</taxon>
        <taxon>Ecdysozoa</taxon>
        <taxon>Arthropoda</taxon>
        <taxon>Chelicerata</taxon>
        <taxon>Arachnida</taxon>
        <taxon>Araneae</taxon>
        <taxon>Araneomorphae</taxon>
        <taxon>Entelegynae</taxon>
        <taxon>Araneoidea</taxon>
        <taxon>Araneidae</taxon>
        <taxon>Argiope</taxon>
    </lineage>
</organism>
<evidence type="ECO:0000313" key="2">
    <source>
        <dbReference type="EMBL" id="KAF8790469.1"/>
    </source>
</evidence>
<dbReference type="InterPro" id="IPR006616">
    <property type="entry name" value="DM9_repeat"/>
</dbReference>
<name>A0A8T0FLM3_ARGBR</name>
<reference evidence="2" key="1">
    <citation type="journal article" date="2020" name="bioRxiv">
        <title>Chromosome-level reference genome of the European wasp spider Argiope bruennichi: a resource for studies on range expansion and evolutionary adaptation.</title>
        <authorList>
            <person name="Sheffer M.M."/>
            <person name="Hoppe A."/>
            <person name="Krehenwinkel H."/>
            <person name="Uhl G."/>
            <person name="Kuss A.W."/>
            <person name="Jensen L."/>
            <person name="Jensen C."/>
            <person name="Gillespie R.G."/>
            <person name="Hoff K.J."/>
            <person name="Prost S."/>
        </authorList>
    </citation>
    <scope>NUCLEOTIDE SEQUENCE</scope>
</reference>
<reference evidence="2" key="2">
    <citation type="submission" date="2020-06" db="EMBL/GenBank/DDBJ databases">
        <authorList>
            <person name="Sheffer M."/>
        </authorList>
    </citation>
    <scope>NUCLEOTIDE SEQUENCE</scope>
</reference>
<dbReference type="EMBL" id="JABXBU010000011">
    <property type="protein sequence ID" value="KAF8790469.1"/>
    <property type="molecule type" value="Genomic_DNA"/>
</dbReference>
<comment type="caution">
    <text evidence="2">The sequence shown here is derived from an EMBL/GenBank/DDBJ whole genome shotgun (WGS) entry which is preliminary data.</text>
</comment>
<sequence length="124" mass="13818">MASRPESNDRPDAPFGPPDCPWEPMSSDSPMPESVFDCGGKLNGEKVYVGRVYDDEDKSYLIGTAIPSKGLCTYVTKDLKVKTSNNYEILTISCGEPLVFKPKDWESNLLFVAGGDNWIMFIWV</sequence>
<dbReference type="AlphaFoldDB" id="A0A8T0FLM3"/>
<dbReference type="Proteomes" id="UP000807504">
    <property type="component" value="Unassembled WGS sequence"/>
</dbReference>
<feature type="compositionally biased region" description="Basic and acidic residues" evidence="1">
    <location>
        <begin position="1"/>
        <end position="12"/>
    </location>
</feature>
<proteinExistence type="predicted"/>